<evidence type="ECO:0000256" key="1">
    <source>
        <dbReference type="SAM" id="MobiDB-lite"/>
    </source>
</evidence>
<feature type="region of interest" description="Disordered" evidence="1">
    <location>
        <begin position="94"/>
        <end position="237"/>
    </location>
</feature>
<reference evidence="2 3" key="1">
    <citation type="submission" date="2024-08" db="EMBL/GenBank/DDBJ databases">
        <authorList>
            <person name="Cucini C."/>
            <person name="Frati F."/>
        </authorList>
    </citation>
    <scope>NUCLEOTIDE SEQUENCE [LARGE SCALE GENOMIC DNA]</scope>
</reference>
<evidence type="ECO:0000313" key="2">
    <source>
        <dbReference type="EMBL" id="CAL8125065.1"/>
    </source>
</evidence>
<sequence>MPVLLTMQSNNQSILEVWKTGGFVYNTKDCSYTDDVMAALVGLQSGPLNMALASQIYGISEDTMNVGLISMHNSGELMRAAVVKGHPGLGKCLKVTDEDGGVNEDSVEDNPDSNENEPDEGDDVGEGEDGPGEHEEGEEDDDEEEGEEEGESDSDDGRDYDEGDDDSEDTSDTDIDDEEEGGEEEEEADPEVSVELAKETSSVATPIEKGTAAEDAVDEKVEAANNEVGSPPRKKKK</sequence>
<gene>
    <name evidence="2" type="ORF">ODALV1_LOCUS20843</name>
</gene>
<proteinExistence type="predicted"/>
<keyword evidence="3" id="KW-1185">Reference proteome</keyword>
<comment type="caution">
    <text evidence="2">The sequence shown here is derived from an EMBL/GenBank/DDBJ whole genome shotgun (WGS) entry which is preliminary data.</text>
</comment>
<feature type="compositionally biased region" description="Acidic residues" evidence="1">
    <location>
        <begin position="98"/>
        <end position="192"/>
    </location>
</feature>
<accession>A0ABP1RBY8</accession>
<dbReference type="Proteomes" id="UP001642540">
    <property type="component" value="Unassembled WGS sequence"/>
</dbReference>
<organism evidence="2 3">
    <name type="scientific">Orchesella dallaii</name>
    <dbReference type="NCBI Taxonomy" id="48710"/>
    <lineage>
        <taxon>Eukaryota</taxon>
        <taxon>Metazoa</taxon>
        <taxon>Ecdysozoa</taxon>
        <taxon>Arthropoda</taxon>
        <taxon>Hexapoda</taxon>
        <taxon>Collembola</taxon>
        <taxon>Entomobryomorpha</taxon>
        <taxon>Entomobryoidea</taxon>
        <taxon>Orchesellidae</taxon>
        <taxon>Orchesellinae</taxon>
        <taxon>Orchesella</taxon>
    </lineage>
</organism>
<evidence type="ECO:0000313" key="3">
    <source>
        <dbReference type="Proteomes" id="UP001642540"/>
    </source>
</evidence>
<protein>
    <submittedName>
        <fullName evidence="2">Uncharacterized protein</fullName>
    </submittedName>
</protein>
<dbReference type="EMBL" id="CAXLJM020000069">
    <property type="protein sequence ID" value="CAL8125065.1"/>
    <property type="molecule type" value="Genomic_DNA"/>
</dbReference>
<name>A0ABP1RBY8_9HEXA</name>